<keyword evidence="1" id="KW-1133">Transmembrane helix</keyword>
<protein>
    <submittedName>
        <fullName evidence="3">Uncharacterized protein</fullName>
    </submittedName>
</protein>
<dbReference type="EMBL" id="JAVXUO010002582">
    <property type="protein sequence ID" value="KAK2971444.1"/>
    <property type="molecule type" value="Genomic_DNA"/>
</dbReference>
<keyword evidence="1" id="KW-0472">Membrane</keyword>
<dbReference type="PANTHER" id="PTHR33306:SF29">
    <property type="match status" value="1"/>
</dbReference>
<keyword evidence="4" id="KW-1185">Reference proteome</keyword>
<evidence type="ECO:0000256" key="1">
    <source>
        <dbReference type="SAM" id="Phobius"/>
    </source>
</evidence>
<sequence length="138" mass="15940">MGWFMRERRGISWTDQTLASISAPPLPLLVFFVLVMLLLSVPIVLDLKAQMERAMVVMRIILYLSAVGLVLILHATMRNRWWLPPQKMIPGSRAQRWYAYEALRREGSAPWAVALVLVLVLVLAKYESSIKSNWFRPF</sequence>
<organism evidence="3 4">
    <name type="scientific">Escallonia rubra</name>
    <dbReference type="NCBI Taxonomy" id="112253"/>
    <lineage>
        <taxon>Eukaryota</taxon>
        <taxon>Viridiplantae</taxon>
        <taxon>Streptophyta</taxon>
        <taxon>Embryophyta</taxon>
        <taxon>Tracheophyta</taxon>
        <taxon>Spermatophyta</taxon>
        <taxon>Magnoliopsida</taxon>
        <taxon>eudicotyledons</taxon>
        <taxon>Gunneridae</taxon>
        <taxon>Pentapetalae</taxon>
        <taxon>asterids</taxon>
        <taxon>campanulids</taxon>
        <taxon>Escalloniales</taxon>
        <taxon>Escalloniaceae</taxon>
        <taxon>Escallonia</taxon>
    </lineage>
</organism>
<evidence type="ECO:0000313" key="4">
    <source>
        <dbReference type="Proteomes" id="UP001187471"/>
    </source>
</evidence>
<reference evidence="3" key="1">
    <citation type="submission" date="2022-12" db="EMBL/GenBank/DDBJ databases">
        <title>Draft genome assemblies for two species of Escallonia (Escalloniales).</title>
        <authorList>
            <person name="Chanderbali A."/>
            <person name="Dervinis C."/>
            <person name="Anghel I."/>
            <person name="Soltis D."/>
            <person name="Soltis P."/>
            <person name="Zapata F."/>
        </authorList>
    </citation>
    <scope>NUCLEOTIDE SEQUENCE</scope>
    <source>
        <strain evidence="3">UCBG92.1500</strain>
        <tissue evidence="3">Leaf</tissue>
    </source>
</reference>
<gene>
    <name evidence="3" type="ORF">RJ640_020848</name>
    <name evidence="2" type="ORF">RJ640_020850</name>
</gene>
<dbReference type="Proteomes" id="UP001187471">
    <property type="component" value="Unassembled WGS sequence"/>
</dbReference>
<feature type="transmembrane region" description="Helical" evidence="1">
    <location>
        <begin position="108"/>
        <end position="126"/>
    </location>
</feature>
<accession>A0AA88ULP8</accession>
<dbReference type="AlphaFoldDB" id="A0AA88ULP8"/>
<dbReference type="PANTHER" id="PTHR33306">
    <property type="entry name" value="EXPRESSED PROTEIN-RELATED-RELATED"/>
    <property type="match status" value="1"/>
</dbReference>
<feature type="transmembrane region" description="Helical" evidence="1">
    <location>
        <begin position="26"/>
        <end position="45"/>
    </location>
</feature>
<feature type="transmembrane region" description="Helical" evidence="1">
    <location>
        <begin position="57"/>
        <end position="77"/>
    </location>
</feature>
<proteinExistence type="predicted"/>
<comment type="caution">
    <text evidence="3">The sequence shown here is derived from an EMBL/GenBank/DDBJ whole genome shotgun (WGS) entry which is preliminary data.</text>
</comment>
<evidence type="ECO:0000313" key="3">
    <source>
        <dbReference type="EMBL" id="KAK2986686.1"/>
    </source>
</evidence>
<keyword evidence="1" id="KW-0812">Transmembrane</keyword>
<name>A0AA88ULP8_9ASTE</name>
<evidence type="ECO:0000313" key="2">
    <source>
        <dbReference type="EMBL" id="KAK2971444.1"/>
    </source>
</evidence>
<dbReference type="EMBL" id="JAVXUO010001035">
    <property type="protein sequence ID" value="KAK2986686.1"/>
    <property type="molecule type" value="Genomic_DNA"/>
</dbReference>